<dbReference type="GO" id="GO:0005506">
    <property type="term" value="F:iron ion binding"/>
    <property type="evidence" value="ECO:0007669"/>
    <property type="project" value="InterPro"/>
</dbReference>
<comment type="caution">
    <text evidence="4">The sequence shown here is derived from an EMBL/GenBank/DDBJ whole genome shotgun (WGS) entry which is preliminary data.</text>
</comment>
<feature type="compositionally biased region" description="Low complexity" evidence="1">
    <location>
        <begin position="23"/>
        <end position="40"/>
    </location>
</feature>
<dbReference type="PANTHER" id="PTHR11178">
    <property type="entry name" value="IRON-SULFUR CLUSTER SCAFFOLD PROTEIN NFU-RELATED"/>
    <property type="match status" value="1"/>
</dbReference>
<dbReference type="Gene3D" id="3.30.1370.70">
    <property type="entry name" value="Scaffold protein Nfu/NifU, N-terminal domain"/>
    <property type="match status" value="1"/>
</dbReference>
<dbReference type="Pfam" id="PF08712">
    <property type="entry name" value="Nfu_N"/>
    <property type="match status" value="1"/>
</dbReference>
<name>M1Z242_NITG3</name>
<feature type="domain" description="Scaffold protein Nfu/NifU N-terminal" evidence="3">
    <location>
        <begin position="75"/>
        <end position="156"/>
    </location>
</feature>
<dbReference type="HOGENOM" id="CLU_1077017_0_0_0"/>
<dbReference type="InterPro" id="IPR014824">
    <property type="entry name" value="Nfu/NifU_N"/>
</dbReference>
<dbReference type="OrthoDB" id="9796965at2"/>
<gene>
    <name evidence="4" type="ORF">NITGR_810013</name>
</gene>
<proteinExistence type="predicted"/>
<dbReference type="GO" id="GO:0016226">
    <property type="term" value="P:iron-sulfur cluster assembly"/>
    <property type="evidence" value="ECO:0007669"/>
    <property type="project" value="InterPro"/>
</dbReference>
<dbReference type="GO" id="GO:0051536">
    <property type="term" value="F:iron-sulfur cluster binding"/>
    <property type="evidence" value="ECO:0007669"/>
    <property type="project" value="InterPro"/>
</dbReference>
<dbReference type="RefSeq" id="WP_005010925.1">
    <property type="nucleotide sequence ID" value="NZ_HG422173.1"/>
</dbReference>
<evidence type="ECO:0000313" key="4">
    <source>
        <dbReference type="EMBL" id="CCQ91784.1"/>
    </source>
</evidence>
<dbReference type="STRING" id="1266370.NITGR_810013"/>
<dbReference type="InterPro" id="IPR036498">
    <property type="entry name" value="Nfu/NifU_N_sf"/>
</dbReference>
<evidence type="ECO:0000256" key="1">
    <source>
        <dbReference type="SAM" id="MobiDB-lite"/>
    </source>
</evidence>
<feature type="region of interest" description="Disordered" evidence="1">
    <location>
        <begin position="1"/>
        <end position="43"/>
    </location>
</feature>
<evidence type="ECO:0000313" key="5">
    <source>
        <dbReference type="Proteomes" id="UP000011704"/>
    </source>
</evidence>
<dbReference type="Gene3D" id="3.30.300.130">
    <property type="entry name" value="Fe-S cluster assembly (FSCA)"/>
    <property type="match status" value="1"/>
</dbReference>
<feature type="domain" description="NIF system FeS cluster assembly NifU C-terminal" evidence="2">
    <location>
        <begin position="178"/>
        <end position="240"/>
    </location>
</feature>
<protein>
    <recommendedName>
        <fullName evidence="6">Scaffold protein Nfu/NifU N-terminal domain-containing protein</fullName>
    </recommendedName>
</protein>
<keyword evidence="5" id="KW-1185">Reference proteome</keyword>
<organism evidence="4 5">
    <name type="scientific">Nitrospina gracilis (strain 3/211)</name>
    <dbReference type="NCBI Taxonomy" id="1266370"/>
    <lineage>
        <taxon>Bacteria</taxon>
        <taxon>Pseudomonadati</taxon>
        <taxon>Nitrospinota/Tectimicrobiota group</taxon>
        <taxon>Nitrospinota</taxon>
        <taxon>Nitrospinia</taxon>
        <taxon>Nitrospinales</taxon>
        <taxon>Nitrospinaceae</taxon>
        <taxon>Nitrospina</taxon>
    </lineage>
</organism>
<accession>M1Z242</accession>
<dbReference type="SUPFAM" id="SSF110836">
    <property type="entry name" value="Hypothetical protein SAV1430"/>
    <property type="match status" value="1"/>
</dbReference>
<sequence>MNSILKKLSNLFGPGSREKEEASAPSATASSAPPASSGEPPLRRRVIQAPVIMEQDEASRKSDKVLIKAELSGMRDSLKLMVNRPLFDGYSWHFSSFESAAGSRLAEAVFSVDKVETLLVQGSTATVTRTEAAHVEQWKEFGEQLGAAMREAIESGEPLISEEIKKSIPPEDTVRQDIQKVIDGEVNPGVAAHGGLIVLKKVEGNTVHIVMGGGCQGCSAADLTLKQGIHNAFRNAVPYIGAILDETDHAAGTNPYFS</sequence>
<dbReference type="AlphaFoldDB" id="M1Z242"/>
<evidence type="ECO:0000259" key="3">
    <source>
        <dbReference type="Pfam" id="PF08712"/>
    </source>
</evidence>
<dbReference type="InParanoid" id="M1Z242"/>
<evidence type="ECO:0000259" key="2">
    <source>
        <dbReference type="Pfam" id="PF01106"/>
    </source>
</evidence>
<reference evidence="4 5" key="1">
    <citation type="journal article" date="2013" name="Front. Microbiol.">
        <title>The genome of Nitrospina gracilis illuminates the metabolism and evolution of the major marine nitrite oxidizer.</title>
        <authorList>
            <person name="Luecker S."/>
            <person name="Nowka B."/>
            <person name="Rattei T."/>
            <person name="Spieck E."/>
            <person name="and Daims H."/>
        </authorList>
    </citation>
    <scope>NUCLEOTIDE SEQUENCE [LARGE SCALE GENOMIC DNA]</scope>
    <source>
        <strain evidence="4 5">3/211</strain>
    </source>
</reference>
<dbReference type="SUPFAM" id="SSF117916">
    <property type="entry name" value="Fe-S cluster assembly (FSCA) domain-like"/>
    <property type="match status" value="1"/>
</dbReference>
<dbReference type="InterPro" id="IPR034904">
    <property type="entry name" value="FSCA_dom_sf"/>
</dbReference>
<dbReference type="Pfam" id="PF01106">
    <property type="entry name" value="NifU"/>
    <property type="match status" value="1"/>
</dbReference>
<dbReference type="InterPro" id="IPR001075">
    <property type="entry name" value="NIF_FeS_clus_asmbl_NifU_C"/>
</dbReference>
<evidence type="ECO:0008006" key="6">
    <source>
        <dbReference type="Google" id="ProtNLM"/>
    </source>
</evidence>
<dbReference type="Proteomes" id="UP000011704">
    <property type="component" value="Unassembled WGS sequence"/>
</dbReference>
<dbReference type="EMBL" id="CAQJ01000090">
    <property type="protein sequence ID" value="CCQ91784.1"/>
    <property type="molecule type" value="Genomic_DNA"/>
</dbReference>